<dbReference type="InterPro" id="IPR000073">
    <property type="entry name" value="AB_hydrolase_1"/>
</dbReference>
<protein>
    <submittedName>
        <fullName evidence="2">Alpha/beta hydrolase</fullName>
    </submittedName>
</protein>
<sequence>MTQTQIVLVPGFWLGAWAWDDVVPHLRDRGHDVLALTLPGLDPANSRRGEVTLDEHAEAILAALDRDAERRVLVVHSGAAVPGTMVLDRAADLVDHVVFVDTAPVRDSFALAPTVQGDEHPLSAAWDEQVESGSLRDLTDDQLTTLRERAVPQPAQTVRGTATLTNPQRLDVPGTVICTSFPSADFLAYAAQGADFLAGLNDHQHLRFVDLPTGHWPMWSRPAQLAELIADAADQGGAGGPG</sequence>
<evidence type="ECO:0000313" key="3">
    <source>
        <dbReference type="Proteomes" id="UP001056455"/>
    </source>
</evidence>
<proteinExistence type="predicted"/>
<dbReference type="EMBL" id="CP099489">
    <property type="protein sequence ID" value="USQ79927.1"/>
    <property type="molecule type" value="Genomic_DNA"/>
</dbReference>
<keyword evidence="2" id="KW-0378">Hydrolase</keyword>
<evidence type="ECO:0000259" key="1">
    <source>
        <dbReference type="Pfam" id="PF12697"/>
    </source>
</evidence>
<dbReference type="InterPro" id="IPR052897">
    <property type="entry name" value="Sec-Metab_Biosynth_Hydrolase"/>
</dbReference>
<name>A0ABY4YT36_9MICO</name>
<dbReference type="Proteomes" id="UP001056455">
    <property type="component" value="Chromosome"/>
</dbReference>
<organism evidence="2 3">
    <name type="scientific">Ornithinimicrobium faecis</name>
    <dbReference type="NCBI Taxonomy" id="2934158"/>
    <lineage>
        <taxon>Bacteria</taxon>
        <taxon>Bacillati</taxon>
        <taxon>Actinomycetota</taxon>
        <taxon>Actinomycetes</taxon>
        <taxon>Micrococcales</taxon>
        <taxon>Ornithinimicrobiaceae</taxon>
        <taxon>Ornithinimicrobium</taxon>
    </lineage>
</organism>
<dbReference type="PANTHER" id="PTHR37017:SF11">
    <property type="entry name" value="ESTERASE_LIPASE_THIOESTERASE DOMAIN-CONTAINING PROTEIN"/>
    <property type="match status" value="1"/>
</dbReference>
<dbReference type="Pfam" id="PF12697">
    <property type="entry name" value="Abhydrolase_6"/>
    <property type="match status" value="1"/>
</dbReference>
<dbReference type="Gene3D" id="3.40.50.1820">
    <property type="entry name" value="alpha/beta hydrolase"/>
    <property type="match status" value="1"/>
</dbReference>
<keyword evidence="3" id="KW-1185">Reference proteome</keyword>
<dbReference type="RefSeq" id="WP_252593073.1">
    <property type="nucleotide sequence ID" value="NZ_CP099489.1"/>
</dbReference>
<accession>A0ABY4YT36</accession>
<dbReference type="PANTHER" id="PTHR37017">
    <property type="entry name" value="AB HYDROLASE-1 DOMAIN-CONTAINING PROTEIN-RELATED"/>
    <property type="match status" value="1"/>
</dbReference>
<dbReference type="GO" id="GO:0016787">
    <property type="term" value="F:hydrolase activity"/>
    <property type="evidence" value="ECO:0007669"/>
    <property type="project" value="UniProtKB-KW"/>
</dbReference>
<feature type="domain" description="AB hydrolase-1" evidence="1">
    <location>
        <begin position="6"/>
        <end position="227"/>
    </location>
</feature>
<reference evidence="2" key="1">
    <citation type="submission" date="2022-06" db="EMBL/GenBank/DDBJ databases">
        <title>Ornithinimicrobium HY1793.</title>
        <authorList>
            <person name="Huang Y."/>
        </authorList>
    </citation>
    <scope>NUCLEOTIDE SEQUENCE</scope>
    <source>
        <strain evidence="2">HY1793</strain>
    </source>
</reference>
<dbReference type="InterPro" id="IPR029058">
    <property type="entry name" value="AB_hydrolase_fold"/>
</dbReference>
<evidence type="ECO:0000313" key="2">
    <source>
        <dbReference type="EMBL" id="USQ79927.1"/>
    </source>
</evidence>
<gene>
    <name evidence="2" type="ORF">NF556_20460</name>
</gene>
<dbReference type="SUPFAM" id="SSF53474">
    <property type="entry name" value="alpha/beta-Hydrolases"/>
    <property type="match status" value="1"/>
</dbReference>